<dbReference type="SMART" id="SM00173">
    <property type="entry name" value="RAS"/>
    <property type="match status" value="1"/>
</dbReference>
<dbReference type="PRINTS" id="PR00449">
    <property type="entry name" value="RASTRNSFRMNG"/>
</dbReference>
<dbReference type="EMBL" id="JAODUP010000782">
    <property type="protein sequence ID" value="KAK2144142.1"/>
    <property type="molecule type" value="Genomic_DNA"/>
</dbReference>
<evidence type="ECO:0000256" key="10">
    <source>
        <dbReference type="ARBA" id="ARBA00023289"/>
    </source>
</evidence>
<dbReference type="SMART" id="SM00174">
    <property type="entry name" value="RHO"/>
    <property type="match status" value="1"/>
</dbReference>
<evidence type="ECO:0000313" key="14">
    <source>
        <dbReference type="Proteomes" id="UP001208570"/>
    </source>
</evidence>
<evidence type="ECO:0000256" key="5">
    <source>
        <dbReference type="ARBA" id="ARBA00022741"/>
    </source>
</evidence>
<evidence type="ECO:0000256" key="12">
    <source>
        <dbReference type="ARBA" id="ARBA00025701"/>
    </source>
</evidence>
<dbReference type="GO" id="GO:0006914">
    <property type="term" value="P:autophagy"/>
    <property type="evidence" value="ECO:0007669"/>
    <property type="project" value="UniProtKB-KW"/>
</dbReference>
<dbReference type="GO" id="GO:0003924">
    <property type="term" value="F:GTPase activity"/>
    <property type="evidence" value="ECO:0007669"/>
    <property type="project" value="InterPro"/>
</dbReference>
<keyword evidence="8" id="KW-0472">Membrane</keyword>
<proteinExistence type="inferred from homology"/>
<dbReference type="SUPFAM" id="SSF52540">
    <property type="entry name" value="P-loop containing nucleoside triphosphate hydrolases"/>
    <property type="match status" value="1"/>
</dbReference>
<dbReference type="PROSITE" id="PS51420">
    <property type="entry name" value="RHO"/>
    <property type="match status" value="1"/>
</dbReference>
<dbReference type="GO" id="GO:0005525">
    <property type="term" value="F:GTP binding"/>
    <property type="evidence" value="ECO:0007669"/>
    <property type="project" value="UniProtKB-KW"/>
</dbReference>
<evidence type="ECO:0000256" key="2">
    <source>
        <dbReference type="ARBA" id="ARBA00006270"/>
    </source>
</evidence>
<dbReference type="Proteomes" id="UP001208570">
    <property type="component" value="Unassembled WGS sequence"/>
</dbReference>
<dbReference type="PANTHER" id="PTHR47979">
    <property type="entry name" value="DRAB11-RELATED"/>
    <property type="match status" value="1"/>
</dbReference>
<dbReference type="PROSITE" id="PS51419">
    <property type="entry name" value="RAB"/>
    <property type="match status" value="1"/>
</dbReference>
<organism evidence="13 14">
    <name type="scientific">Paralvinella palmiformis</name>
    <dbReference type="NCBI Taxonomy" id="53620"/>
    <lineage>
        <taxon>Eukaryota</taxon>
        <taxon>Metazoa</taxon>
        <taxon>Spiralia</taxon>
        <taxon>Lophotrochozoa</taxon>
        <taxon>Annelida</taxon>
        <taxon>Polychaeta</taxon>
        <taxon>Sedentaria</taxon>
        <taxon>Canalipalpata</taxon>
        <taxon>Terebellida</taxon>
        <taxon>Terebelliformia</taxon>
        <taxon>Alvinellidae</taxon>
        <taxon>Paralvinella</taxon>
    </lineage>
</organism>
<evidence type="ECO:0000256" key="9">
    <source>
        <dbReference type="ARBA" id="ARBA00023288"/>
    </source>
</evidence>
<dbReference type="GO" id="GO:0005886">
    <property type="term" value="C:plasma membrane"/>
    <property type="evidence" value="ECO:0007669"/>
    <property type="project" value="UniProtKB-SubCell"/>
</dbReference>
<comment type="caution">
    <text evidence="13">The sequence shown here is derived from an EMBL/GenBank/DDBJ whole genome shotgun (WGS) entry which is preliminary data.</text>
</comment>
<evidence type="ECO:0000256" key="4">
    <source>
        <dbReference type="ARBA" id="ARBA00022481"/>
    </source>
</evidence>
<keyword evidence="5" id="KW-0547">Nucleotide-binding</keyword>
<dbReference type="AlphaFoldDB" id="A0AAD9MSH2"/>
<protein>
    <recommendedName>
        <fullName evidence="15">Ras-related protein Rab-39B</fullName>
    </recommendedName>
</protein>
<evidence type="ECO:0008006" key="15">
    <source>
        <dbReference type="Google" id="ProtNLM"/>
    </source>
</evidence>
<dbReference type="InterPro" id="IPR027417">
    <property type="entry name" value="P-loop_NTPase"/>
</dbReference>
<dbReference type="SMART" id="SM00177">
    <property type="entry name" value="ARF"/>
    <property type="match status" value="1"/>
</dbReference>
<keyword evidence="11" id="KW-0968">Cytoplasmic vesicle</keyword>
<evidence type="ECO:0000256" key="7">
    <source>
        <dbReference type="ARBA" id="ARBA00023134"/>
    </source>
</evidence>
<dbReference type="InterPro" id="IPR001806">
    <property type="entry name" value="Small_GTPase"/>
</dbReference>
<sequence length="214" mass="24657">MVEPIFDYQFRLILIGDSTVGKSSLLKYFTDGKFTDMCDPTVGVDFFARLIEVRPGVRVKLQLWDTAGQERFRSITRSYYRNSVGVMLVYDITKRRTFEHLEDWLEEVRIHIEPHKACYLVVGHKADRDADRTVTLREGRNFAEFHGLKFLETSAKTGQNVEEAFQVITQDIYSMLEKGQITVEEGWDGVKNGYSRPRETFHVKEGEPEGGGCC</sequence>
<dbReference type="Pfam" id="PF00071">
    <property type="entry name" value="Ras"/>
    <property type="match status" value="1"/>
</dbReference>
<dbReference type="FunFam" id="3.40.50.300:FF:000358">
    <property type="entry name" value="RAB39B, member RAS oncogene family"/>
    <property type="match status" value="1"/>
</dbReference>
<dbReference type="InterPro" id="IPR050209">
    <property type="entry name" value="Rab_GTPases_membrane_traffic"/>
</dbReference>
<evidence type="ECO:0000256" key="8">
    <source>
        <dbReference type="ARBA" id="ARBA00023136"/>
    </source>
</evidence>
<evidence type="ECO:0000256" key="1">
    <source>
        <dbReference type="ARBA" id="ARBA00004342"/>
    </source>
</evidence>
<keyword evidence="3" id="KW-1003">Cell membrane</keyword>
<keyword evidence="9" id="KW-0449">Lipoprotein</keyword>
<evidence type="ECO:0000313" key="13">
    <source>
        <dbReference type="EMBL" id="KAK2144142.1"/>
    </source>
</evidence>
<keyword evidence="10" id="KW-0636">Prenylation</keyword>
<gene>
    <name evidence="13" type="ORF">LSH36_782g05031</name>
</gene>
<dbReference type="InterPro" id="IPR005225">
    <property type="entry name" value="Small_GTP-bd"/>
</dbReference>
<keyword evidence="6" id="KW-0072">Autophagy</keyword>
<dbReference type="SMART" id="SM00176">
    <property type="entry name" value="RAN"/>
    <property type="match status" value="1"/>
</dbReference>
<accession>A0AAD9MSH2</accession>
<keyword evidence="7" id="KW-0342">GTP-binding</keyword>
<comment type="similarity">
    <text evidence="2">Belongs to the small GTPase superfamily. Rab family.</text>
</comment>
<evidence type="ECO:0000256" key="11">
    <source>
        <dbReference type="ARBA" id="ARBA00023329"/>
    </source>
</evidence>
<comment type="subcellular location">
    <subcellularLocation>
        <location evidence="1">Cell membrane</location>
        <topology evidence="1">Lipid-anchor</topology>
        <orientation evidence="1">Cytoplasmic side</orientation>
    </subcellularLocation>
    <subcellularLocation>
        <location evidence="12">Cytoplasmic vesicle membrane</location>
        <topology evidence="12">Lipid-anchor</topology>
        <orientation evidence="12">Cytoplasmic side</orientation>
    </subcellularLocation>
</comment>
<keyword evidence="4" id="KW-0488">Methylation</keyword>
<dbReference type="PROSITE" id="PS51421">
    <property type="entry name" value="RAS"/>
    <property type="match status" value="1"/>
</dbReference>
<dbReference type="NCBIfam" id="TIGR00231">
    <property type="entry name" value="small_GTP"/>
    <property type="match status" value="1"/>
</dbReference>
<evidence type="ECO:0000256" key="3">
    <source>
        <dbReference type="ARBA" id="ARBA00022475"/>
    </source>
</evidence>
<dbReference type="Gene3D" id="3.40.50.300">
    <property type="entry name" value="P-loop containing nucleotide triphosphate hydrolases"/>
    <property type="match status" value="1"/>
</dbReference>
<reference evidence="13" key="1">
    <citation type="journal article" date="2023" name="Mol. Biol. Evol.">
        <title>Third-Generation Sequencing Reveals the Adaptive Role of the Epigenome in Three Deep-Sea Polychaetes.</title>
        <authorList>
            <person name="Perez M."/>
            <person name="Aroh O."/>
            <person name="Sun Y."/>
            <person name="Lan Y."/>
            <person name="Juniper S.K."/>
            <person name="Young C.R."/>
            <person name="Angers B."/>
            <person name="Qian P.Y."/>
        </authorList>
    </citation>
    <scope>NUCLEOTIDE SEQUENCE</scope>
    <source>
        <strain evidence="13">P08H-3</strain>
    </source>
</reference>
<keyword evidence="14" id="KW-1185">Reference proteome</keyword>
<dbReference type="GO" id="GO:0030659">
    <property type="term" value="C:cytoplasmic vesicle membrane"/>
    <property type="evidence" value="ECO:0007669"/>
    <property type="project" value="UniProtKB-SubCell"/>
</dbReference>
<dbReference type="SMART" id="SM00175">
    <property type="entry name" value="RAB"/>
    <property type="match status" value="1"/>
</dbReference>
<name>A0AAD9MSH2_9ANNE</name>
<evidence type="ECO:0000256" key="6">
    <source>
        <dbReference type="ARBA" id="ARBA00023006"/>
    </source>
</evidence>